<evidence type="ECO:0000313" key="3">
    <source>
        <dbReference type="Proteomes" id="UP001627154"/>
    </source>
</evidence>
<name>A0ABD2XMM9_9HYME</name>
<accession>A0ABD2XMM9</accession>
<sequence>MCNQLKQPVQLVTKEKPGETHFRVASESGCQEMIVESFLQLGQYPKSSQRETDDTPLDLALDNHRSLN</sequence>
<dbReference type="AlphaFoldDB" id="A0ABD2XMM9"/>
<organism evidence="2 3">
    <name type="scientific">Trichogramma kaykai</name>
    <dbReference type="NCBI Taxonomy" id="54128"/>
    <lineage>
        <taxon>Eukaryota</taxon>
        <taxon>Metazoa</taxon>
        <taxon>Ecdysozoa</taxon>
        <taxon>Arthropoda</taxon>
        <taxon>Hexapoda</taxon>
        <taxon>Insecta</taxon>
        <taxon>Pterygota</taxon>
        <taxon>Neoptera</taxon>
        <taxon>Endopterygota</taxon>
        <taxon>Hymenoptera</taxon>
        <taxon>Apocrita</taxon>
        <taxon>Proctotrupomorpha</taxon>
        <taxon>Chalcidoidea</taxon>
        <taxon>Trichogrammatidae</taxon>
        <taxon>Trichogramma</taxon>
    </lineage>
</organism>
<dbReference type="EMBL" id="JBJJXI010000018">
    <property type="protein sequence ID" value="KAL3406582.1"/>
    <property type="molecule type" value="Genomic_DNA"/>
</dbReference>
<comment type="caution">
    <text evidence="2">The sequence shown here is derived from an EMBL/GenBank/DDBJ whole genome shotgun (WGS) entry which is preliminary data.</text>
</comment>
<evidence type="ECO:0000256" key="1">
    <source>
        <dbReference type="SAM" id="MobiDB-lite"/>
    </source>
</evidence>
<dbReference type="Proteomes" id="UP001627154">
    <property type="component" value="Unassembled WGS sequence"/>
</dbReference>
<proteinExistence type="predicted"/>
<evidence type="ECO:0000313" key="2">
    <source>
        <dbReference type="EMBL" id="KAL3406582.1"/>
    </source>
</evidence>
<keyword evidence="3" id="KW-1185">Reference proteome</keyword>
<feature type="region of interest" description="Disordered" evidence="1">
    <location>
        <begin position="44"/>
        <end position="68"/>
    </location>
</feature>
<protein>
    <submittedName>
        <fullName evidence="2">Uncharacterized protein</fullName>
    </submittedName>
</protein>
<gene>
    <name evidence="2" type="ORF">TKK_000747</name>
</gene>
<reference evidence="2 3" key="1">
    <citation type="journal article" date="2024" name="bioRxiv">
        <title>A reference genome for Trichogramma kaykai: A tiny desert-dwelling parasitoid wasp with competing sex-ratio distorters.</title>
        <authorList>
            <person name="Culotta J."/>
            <person name="Lindsey A.R."/>
        </authorList>
    </citation>
    <scope>NUCLEOTIDE SEQUENCE [LARGE SCALE GENOMIC DNA]</scope>
    <source>
        <strain evidence="2 3">KSX58</strain>
    </source>
</reference>